<comment type="caution">
    <text evidence="1">The sequence shown here is derived from an EMBL/GenBank/DDBJ whole genome shotgun (WGS) entry which is preliminary data.</text>
</comment>
<proteinExistence type="predicted"/>
<name>A0A9X1MI40_9MICC</name>
<sequence>MEKVKRSWEVRPASGARYMPGAEATQRLARVKDDEAPPLQLVSSRYGLSLAFDDGKLVNPRLRDLHRLGIRSCRLKDPLSLKEPLVLGDHFTIWRGASTGVIAVKFNGQFTAGFDWASMRWLHDRISNHSILHSGTVIQTQGAVRVLVARPTLMAMLSDEQSILS</sequence>
<reference evidence="1" key="1">
    <citation type="submission" date="2021-10" db="EMBL/GenBank/DDBJ databases">
        <title>Novel species in genus Arthrobacter.</title>
        <authorList>
            <person name="Liu Y."/>
        </authorList>
    </citation>
    <scope>NUCLEOTIDE SEQUENCE</scope>
    <source>
        <strain evidence="1">Zg-Y453</strain>
    </source>
</reference>
<accession>A0A9X1MI40</accession>
<dbReference type="RefSeq" id="WP_227897304.1">
    <property type="nucleotide sequence ID" value="NZ_CP099467.1"/>
</dbReference>
<dbReference type="EMBL" id="JAJFZV010000018">
    <property type="protein sequence ID" value="MCC3299317.1"/>
    <property type="molecule type" value="Genomic_DNA"/>
</dbReference>
<evidence type="ECO:0000313" key="1">
    <source>
        <dbReference type="EMBL" id="MCC3299317.1"/>
    </source>
</evidence>
<organism evidence="1 2">
    <name type="scientific">Arthrobacter caoxuetaonis</name>
    <dbReference type="NCBI Taxonomy" id="2886935"/>
    <lineage>
        <taxon>Bacteria</taxon>
        <taxon>Bacillati</taxon>
        <taxon>Actinomycetota</taxon>
        <taxon>Actinomycetes</taxon>
        <taxon>Micrococcales</taxon>
        <taxon>Micrococcaceae</taxon>
        <taxon>Arthrobacter</taxon>
    </lineage>
</organism>
<gene>
    <name evidence="1" type="ORF">LJ757_16115</name>
</gene>
<dbReference type="AlphaFoldDB" id="A0A9X1MI40"/>
<protein>
    <submittedName>
        <fullName evidence="1">Uncharacterized protein</fullName>
    </submittedName>
</protein>
<evidence type="ECO:0000313" key="2">
    <source>
        <dbReference type="Proteomes" id="UP001139158"/>
    </source>
</evidence>
<keyword evidence="2" id="KW-1185">Reference proteome</keyword>
<dbReference type="Proteomes" id="UP001139158">
    <property type="component" value="Unassembled WGS sequence"/>
</dbReference>